<name>A0A915I9F4_ROMCU</name>
<dbReference type="Gene3D" id="1.10.287.70">
    <property type="match status" value="1"/>
</dbReference>
<dbReference type="PANTHER" id="PTHR10153">
    <property type="entry name" value="SMALL CONDUCTANCE CALCIUM-ACTIVATED POTASSIUM CHANNEL"/>
    <property type="match status" value="1"/>
</dbReference>
<dbReference type="GO" id="GO:0016286">
    <property type="term" value="F:small conductance calcium-activated potassium channel activity"/>
    <property type="evidence" value="ECO:0007669"/>
    <property type="project" value="InterPro"/>
</dbReference>
<dbReference type="GO" id="GO:0016020">
    <property type="term" value="C:membrane"/>
    <property type="evidence" value="ECO:0007669"/>
    <property type="project" value="InterPro"/>
</dbReference>
<keyword evidence="1" id="KW-0472">Membrane</keyword>
<evidence type="ECO:0000259" key="2">
    <source>
        <dbReference type="Pfam" id="PF07885"/>
    </source>
</evidence>
<proteinExistence type="predicted"/>
<dbReference type="WBParaSite" id="nRc.2.0.1.t10809-RA">
    <property type="protein sequence ID" value="nRc.2.0.1.t10809-RA"/>
    <property type="gene ID" value="nRc.2.0.1.g10809"/>
</dbReference>
<dbReference type="InterPro" id="IPR013099">
    <property type="entry name" value="K_chnl_dom"/>
</dbReference>
<organism evidence="3 4">
    <name type="scientific">Romanomermis culicivorax</name>
    <name type="common">Nematode worm</name>
    <dbReference type="NCBI Taxonomy" id="13658"/>
    <lineage>
        <taxon>Eukaryota</taxon>
        <taxon>Metazoa</taxon>
        <taxon>Ecdysozoa</taxon>
        <taxon>Nematoda</taxon>
        <taxon>Enoplea</taxon>
        <taxon>Dorylaimia</taxon>
        <taxon>Mermithida</taxon>
        <taxon>Mermithoidea</taxon>
        <taxon>Mermithidae</taxon>
        <taxon>Romanomermis</taxon>
    </lineage>
</organism>
<keyword evidence="1" id="KW-1133">Transmembrane helix</keyword>
<dbReference type="InterPro" id="IPR015449">
    <property type="entry name" value="K_chnl_Ca-activ_SK"/>
</dbReference>
<keyword evidence="1" id="KW-0812">Transmembrane</keyword>
<evidence type="ECO:0000313" key="4">
    <source>
        <dbReference type="WBParaSite" id="nRc.2.0.1.t10809-RA"/>
    </source>
</evidence>
<evidence type="ECO:0000256" key="1">
    <source>
        <dbReference type="SAM" id="Phobius"/>
    </source>
</evidence>
<keyword evidence="3" id="KW-1185">Reference proteome</keyword>
<reference evidence="4" key="1">
    <citation type="submission" date="2022-11" db="UniProtKB">
        <authorList>
            <consortium name="WormBaseParasite"/>
        </authorList>
    </citation>
    <scope>IDENTIFICATION</scope>
</reference>
<dbReference type="Pfam" id="PF07885">
    <property type="entry name" value="Ion_trans_2"/>
    <property type="match status" value="1"/>
</dbReference>
<feature type="transmembrane region" description="Helical" evidence="1">
    <location>
        <begin position="20"/>
        <end position="41"/>
    </location>
</feature>
<protein>
    <submittedName>
        <fullName evidence="4">Potassium channel domain-containing protein</fullName>
    </submittedName>
</protein>
<accession>A0A915I9F4</accession>
<dbReference type="AlphaFoldDB" id="A0A915I9F4"/>
<dbReference type="Proteomes" id="UP000887565">
    <property type="component" value="Unplaced"/>
</dbReference>
<dbReference type="SUPFAM" id="SSF81324">
    <property type="entry name" value="Voltage-gated potassium channels"/>
    <property type="match status" value="1"/>
</dbReference>
<sequence>WHDTDPPNVEVGKFQNYLNTLWLIAVTSLTIGYGDLVPNTMRRVKAEQRKLAENCNTLSDIAKIILKDAVK</sequence>
<evidence type="ECO:0000313" key="3">
    <source>
        <dbReference type="Proteomes" id="UP000887565"/>
    </source>
</evidence>
<feature type="domain" description="Potassium channel" evidence="2">
    <location>
        <begin position="16"/>
        <end position="43"/>
    </location>
</feature>